<dbReference type="InterPro" id="IPR036739">
    <property type="entry name" value="SLC41_membr_dom_sf"/>
</dbReference>
<organism evidence="12 13">
    <name type="scientific">Chloracidobacterium sp. N</name>
    <dbReference type="NCBI Taxonomy" id="2821540"/>
    <lineage>
        <taxon>Bacteria</taxon>
        <taxon>Pseudomonadati</taxon>
        <taxon>Acidobacteriota</taxon>
        <taxon>Terriglobia</taxon>
        <taxon>Terriglobales</taxon>
        <taxon>Acidobacteriaceae</taxon>
        <taxon>Chloracidobacterium</taxon>
        <taxon>Chloracidobacterium aggregatum</taxon>
    </lineage>
</organism>
<dbReference type="Gene3D" id="3.10.580.10">
    <property type="entry name" value="CBS-domain"/>
    <property type="match status" value="1"/>
</dbReference>
<protein>
    <recommendedName>
        <fullName evidence="9">Magnesium transporter MgtE</fullName>
    </recommendedName>
</protein>
<feature type="transmembrane region" description="Helical" evidence="9">
    <location>
        <begin position="287"/>
        <end position="304"/>
    </location>
</feature>
<keyword evidence="3 9" id="KW-0813">Transport</keyword>
<feature type="transmembrane region" description="Helical" evidence="9">
    <location>
        <begin position="356"/>
        <end position="377"/>
    </location>
</feature>
<dbReference type="InterPro" id="IPR046342">
    <property type="entry name" value="CBS_dom_sf"/>
</dbReference>
<dbReference type="Pfam" id="PF00571">
    <property type="entry name" value="CBS"/>
    <property type="match status" value="2"/>
</dbReference>
<feature type="domain" description="CBS" evidence="11">
    <location>
        <begin position="137"/>
        <end position="200"/>
    </location>
</feature>
<evidence type="ECO:0000256" key="4">
    <source>
        <dbReference type="ARBA" id="ARBA00022692"/>
    </source>
</evidence>
<comment type="subcellular location">
    <subcellularLocation>
        <location evidence="9">Cell membrane</location>
        <topology evidence="9">Multi-pass membrane protein</topology>
    </subcellularLocation>
    <subcellularLocation>
        <location evidence="1">Membrane</location>
        <topology evidence="1">Multi-pass membrane protein</topology>
    </subcellularLocation>
</comment>
<evidence type="ECO:0000259" key="11">
    <source>
        <dbReference type="PROSITE" id="PS51371"/>
    </source>
</evidence>
<dbReference type="Gene3D" id="1.25.60.10">
    <property type="entry name" value="MgtE N-terminal domain-like"/>
    <property type="match status" value="1"/>
</dbReference>
<dbReference type="SUPFAM" id="SSF161093">
    <property type="entry name" value="MgtE membrane domain-like"/>
    <property type="match status" value="1"/>
</dbReference>
<comment type="similarity">
    <text evidence="2 9">Belongs to the SLC41A transporter family.</text>
</comment>
<evidence type="ECO:0000256" key="3">
    <source>
        <dbReference type="ARBA" id="ARBA00022448"/>
    </source>
</evidence>
<reference evidence="12 13" key="1">
    <citation type="submission" date="2021-03" db="EMBL/GenBank/DDBJ databases">
        <title>Genomic and phenotypic characterization of Chloracidobacterium isolates provides evidence for multiple species.</title>
        <authorList>
            <person name="Saini M.K."/>
            <person name="Costas A.M.G."/>
            <person name="Tank M."/>
            <person name="Bryant D.A."/>
        </authorList>
    </citation>
    <scope>NUCLEOTIDE SEQUENCE [LARGE SCALE GENOMIC DNA]</scope>
    <source>
        <strain evidence="12 13">N</strain>
    </source>
</reference>
<feature type="transmembrane region" description="Helical" evidence="9">
    <location>
        <begin position="431"/>
        <end position="452"/>
    </location>
</feature>
<dbReference type="SMART" id="SM00116">
    <property type="entry name" value="CBS"/>
    <property type="match status" value="2"/>
</dbReference>
<evidence type="ECO:0000256" key="10">
    <source>
        <dbReference type="SAM" id="MobiDB-lite"/>
    </source>
</evidence>
<evidence type="ECO:0000256" key="6">
    <source>
        <dbReference type="ARBA" id="ARBA00022989"/>
    </source>
</evidence>
<accession>A0ABX8AY63</accession>
<evidence type="ECO:0000313" key="12">
    <source>
        <dbReference type="EMBL" id="QUV93639.1"/>
    </source>
</evidence>
<dbReference type="PANTHER" id="PTHR43773">
    <property type="entry name" value="MAGNESIUM TRANSPORTER MGTE"/>
    <property type="match status" value="1"/>
</dbReference>
<keyword evidence="13" id="KW-1185">Reference proteome</keyword>
<proteinExistence type="inferred from homology"/>
<dbReference type="InterPro" id="IPR006667">
    <property type="entry name" value="SLC41_membr_dom"/>
</dbReference>
<feature type="transmembrane region" description="Helical" evidence="9">
    <location>
        <begin position="397"/>
        <end position="419"/>
    </location>
</feature>
<dbReference type="PROSITE" id="PS51371">
    <property type="entry name" value="CBS"/>
    <property type="match status" value="2"/>
</dbReference>
<dbReference type="RefSeq" id="WP_211422001.1">
    <property type="nucleotide sequence ID" value="NZ_CP072642.1"/>
</dbReference>
<dbReference type="NCBIfam" id="TIGR00400">
    <property type="entry name" value="mgtE"/>
    <property type="match status" value="1"/>
</dbReference>
<keyword evidence="7 9" id="KW-0472">Membrane</keyword>
<comment type="function">
    <text evidence="9">Acts as a magnesium transporter.</text>
</comment>
<keyword evidence="9" id="KW-1003">Cell membrane</keyword>
<comment type="subunit">
    <text evidence="9">Homodimer.</text>
</comment>
<dbReference type="InterPro" id="IPR006668">
    <property type="entry name" value="Mg_transptr_MgtE_intracell_dom"/>
</dbReference>
<dbReference type="Pfam" id="PF03448">
    <property type="entry name" value="MgtE_N"/>
    <property type="match status" value="1"/>
</dbReference>
<evidence type="ECO:0000256" key="8">
    <source>
        <dbReference type="PROSITE-ProRule" id="PRU00703"/>
    </source>
</evidence>
<feature type="domain" description="CBS" evidence="11">
    <location>
        <begin position="201"/>
        <end position="257"/>
    </location>
</feature>
<dbReference type="SMART" id="SM00924">
    <property type="entry name" value="MgtE_N"/>
    <property type="match status" value="1"/>
</dbReference>
<dbReference type="EMBL" id="CP072642">
    <property type="protein sequence ID" value="QUV93639.1"/>
    <property type="molecule type" value="Genomic_DNA"/>
</dbReference>
<evidence type="ECO:0000256" key="7">
    <source>
        <dbReference type="ARBA" id="ARBA00023136"/>
    </source>
</evidence>
<name>A0ABX8AY63_9BACT</name>
<evidence type="ECO:0000256" key="9">
    <source>
        <dbReference type="RuleBase" id="RU362011"/>
    </source>
</evidence>
<dbReference type="SUPFAM" id="SSF54631">
    <property type="entry name" value="CBS-domain pair"/>
    <property type="match status" value="1"/>
</dbReference>
<sequence length="460" mass="50218">MKRQPAARPSTSQEVAPGSNGALRHLCEKSHPAAAAEALSALEPKAVWEVLRDIDPVLRTEIFSHLEPNLQVDMVGTLPRADMARLLSDMPPDDRADLFRRLPEESRDAVLPALAEAEREDIRRLTNYEDGTAGAVMTSDYATLSPDLTVAAAIERLREVAPDKETIYYSYVVDNDRRLLGFVSLKDLILARRDATVRDIMHEDVISAKTSDDQEDAARIIQKYDLIALPIVNDDGALVGIITHDDAIDIITQEHTEDMRRFMAITGSTGTDGYLRTPFWKHVQHRVGWLVGLAALGLVSGIIIHEFEATLTQVIILALYMPMVADTGGNTGSQSATVVVRALALREISPRDVWRVLLKELQVSVFLAAVLGILAWAKVMWLSQGAEIPPGFSLGSIALVISLALSMQVVTATLIGALLPLTAARLKLDPAVVASPALTTVVDITGLLIYFFTARWLLGV</sequence>
<dbReference type="Proteomes" id="UP000677668">
    <property type="component" value="Chromosome 1"/>
</dbReference>
<dbReference type="InterPro" id="IPR006669">
    <property type="entry name" value="MgtE_transporter"/>
</dbReference>
<evidence type="ECO:0000256" key="1">
    <source>
        <dbReference type="ARBA" id="ARBA00004141"/>
    </source>
</evidence>
<feature type="region of interest" description="Disordered" evidence="10">
    <location>
        <begin position="1"/>
        <end position="20"/>
    </location>
</feature>
<keyword evidence="9" id="KW-0479">Metal-binding</keyword>
<keyword evidence="6 9" id="KW-1133">Transmembrane helix</keyword>
<dbReference type="PANTHER" id="PTHR43773:SF1">
    <property type="entry name" value="MAGNESIUM TRANSPORTER MGTE"/>
    <property type="match status" value="1"/>
</dbReference>
<keyword evidence="5 9" id="KW-0460">Magnesium</keyword>
<dbReference type="CDD" id="cd04606">
    <property type="entry name" value="CBS_pair_Mg_transporter"/>
    <property type="match status" value="1"/>
</dbReference>
<evidence type="ECO:0000256" key="2">
    <source>
        <dbReference type="ARBA" id="ARBA00009749"/>
    </source>
</evidence>
<gene>
    <name evidence="12" type="primary">mgtE</name>
    <name evidence="12" type="ORF">J8C05_09730</name>
</gene>
<keyword evidence="4 9" id="KW-0812">Transmembrane</keyword>
<dbReference type="InterPro" id="IPR038076">
    <property type="entry name" value="MgtE_N_sf"/>
</dbReference>
<comment type="caution">
    <text evidence="9">Lacks conserved residue(s) required for the propagation of feature annotation.</text>
</comment>
<dbReference type="Gene3D" id="1.10.357.20">
    <property type="entry name" value="SLC41 divalent cation transporters, integral membrane domain"/>
    <property type="match status" value="1"/>
</dbReference>
<dbReference type="InterPro" id="IPR000644">
    <property type="entry name" value="CBS_dom"/>
</dbReference>
<evidence type="ECO:0000256" key="5">
    <source>
        <dbReference type="ARBA" id="ARBA00022842"/>
    </source>
</evidence>
<dbReference type="Pfam" id="PF01769">
    <property type="entry name" value="MgtE"/>
    <property type="match status" value="1"/>
</dbReference>
<evidence type="ECO:0000313" key="13">
    <source>
        <dbReference type="Proteomes" id="UP000677668"/>
    </source>
</evidence>
<dbReference type="SUPFAM" id="SSF158791">
    <property type="entry name" value="MgtE N-terminal domain-like"/>
    <property type="match status" value="1"/>
</dbReference>
<keyword evidence="8" id="KW-0129">CBS domain</keyword>